<protein>
    <recommendedName>
        <fullName evidence="1">Reverse transcriptase zinc-binding domain-containing protein</fullName>
    </recommendedName>
</protein>
<evidence type="ECO:0000259" key="1">
    <source>
        <dbReference type="Pfam" id="PF13966"/>
    </source>
</evidence>
<evidence type="ECO:0000313" key="3">
    <source>
        <dbReference type="Proteomes" id="UP001281410"/>
    </source>
</evidence>
<dbReference type="InterPro" id="IPR052929">
    <property type="entry name" value="RNase_H-like_EbsB-rel"/>
</dbReference>
<keyword evidence="3" id="KW-1185">Reference proteome</keyword>
<proteinExistence type="predicted"/>
<reference evidence="2" key="1">
    <citation type="journal article" date="2023" name="Plant J.">
        <title>Genome sequences and population genomics provide insights into the demographic history, inbreeding, and mutation load of two 'living fossil' tree species of Dipteronia.</title>
        <authorList>
            <person name="Feng Y."/>
            <person name="Comes H.P."/>
            <person name="Chen J."/>
            <person name="Zhu S."/>
            <person name="Lu R."/>
            <person name="Zhang X."/>
            <person name="Li P."/>
            <person name="Qiu J."/>
            <person name="Olsen K.M."/>
            <person name="Qiu Y."/>
        </authorList>
    </citation>
    <scope>NUCLEOTIDE SEQUENCE</scope>
    <source>
        <strain evidence="2">NBL</strain>
    </source>
</reference>
<organism evidence="2 3">
    <name type="scientific">Dipteronia sinensis</name>
    <dbReference type="NCBI Taxonomy" id="43782"/>
    <lineage>
        <taxon>Eukaryota</taxon>
        <taxon>Viridiplantae</taxon>
        <taxon>Streptophyta</taxon>
        <taxon>Embryophyta</taxon>
        <taxon>Tracheophyta</taxon>
        <taxon>Spermatophyta</taxon>
        <taxon>Magnoliopsida</taxon>
        <taxon>eudicotyledons</taxon>
        <taxon>Gunneridae</taxon>
        <taxon>Pentapetalae</taxon>
        <taxon>rosids</taxon>
        <taxon>malvids</taxon>
        <taxon>Sapindales</taxon>
        <taxon>Sapindaceae</taxon>
        <taxon>Hippocastanoideae</taxon>
        <taxon>Acereae</taxon>
        <taxon>Dipteronia</taxon>
    </lineage>
</organism>
<dbReference type="EMBL" id="JANJYJ010000002">
    <property type="protein sequence ID" value="KAK3226506.1"/>
    <property type="molecule type" value="Genomic_DNA"/>
</dbReference>
<gene>
    <name evidence="2" type="ORF">Dsin_006368</name>
</gene>
<dbReference type="AlphaFoldDB" id="A0AAE0EFK2"/>
<dbReference type="Pfam" id="PF13966">
    <property type="entry name" value="zf-RVT"/>
    <property type="match status" value="1"/>
</dbReference>
<dbReference type="PANTHER" id="PTHR47074">
    <property type="entry name" value="BNAC02G40300D PROTEIN"/>
    <property type="match status" value="1"/>
</dbReference>
<dbReference type="InterPro" id="IPR026960">
    <property type="entry name" value="RVT-Znf"/>
</dbReference>
<comment type="caution">
    <text evidence="2">The sequence shown here is derived from an EMBL/GenBank/DDBJ whole genome shotgun (WGS) entry which is preliminary data.</text>
</comment>
<name>A0AAE0EFK2_9ROSI</name>
<sequence>MYGYFWLEEFIFELFGENHLDFWRSDHLPLLLEIKEVVSDDTSSAGFRVGFIPLEEFGLEASLRKRVGDGTTILIYKDRWIPRLTTPKVSSPPVLGENALVSELLTPTGGWDVWMIMANFPIEDSSGILSLPVGLSRVDDSSFWHYDQQGIYSVKSGYWVGCAVGDLPSSSGLNRMESWWKFLWPIQVPLKVKLFIWRACHNWIPTNMNLARRGLQVSMGCPVCNCSMESTLHDVWGCSVLKVVRESYDFGRKVGKDDQEVSAQQSNGKDPITQKLVRWIPPIPGIYKMNTDAALDGAGMVVGVGIVIRDSEGFVMAASAQTRKGNMLPFRHTLLKRWPSSKVLCSHVRLGCWQ</sequence>
<evidence type="ECO:0000313" key="2">
    <source>
        <dbReference type="EMBL" id="KAK3226506.1"/>
    </source>
</evidence>
<dbReference type="Proteomes" id="UP001281410">
    <property type="component" value="Unassembled WGS sequence"/>
</dbReference>
<dbReference type="PANTHER" id="PTHR47074:SF48">
    <property type="entry name" value="POLYNUCLEOTIDYL TRANSFERASE, RIBONUCLEASE H-LIKE SUPERFAMILY PROTEIN"/>
    <property type="match status" value="1"/>
</dbReference>
<feature type="domain" description="Reverse transcriptase zinc-binding" evidence="1">
    <location>
        <begin position="175"/>
        <end position="242"/>
    </location>
</feature>
<accession>A0AAE0EFK2</accession>